<evidence type="ECO:0000256" key="1">
    <source>
        <dbReference type="ARBA" id="ARBA00001968"/>
    </source>
</evidence>
<comment type="cofactor">
    <cofactor evidence="1">
        <name>a divalent metal cation</name>
        <dbReference type="ChEBI" id="CHEBI:60240"/>
    </cofactor>
</comment>
<keyword evidence="5" id="KW-0460">Magnesium</keyword>
<dbReference type="AlphaFoldDB" id="A0A7W9Z0Q5"/>
<organism evidence="6 7">
    <name type="scientific">Pseudorhizobium flavum</name>
    <dbReference type="NCBI Taxonomy" id="1335061"/>
    <lineage>
        <taxon>Bacteria</taxon>
        <taxon>Pseudomonadati</taxon>
        <taxon>Pseudomonadota</taxon>
        <taxon>Alphaproteobacteria</taxon>
        <taxon>Hyphomicrobiales</taxon>
        <taxon>Rhizobiaceae</taxon>
        <taxon>Rhizobium/Agrobacterium group</taxon>
        <taxon>Pseudorhizobium</taxon>
    </lineage>
</organism>
<evidence type="ECO:0000313" key="6">
    <source>
        <dbReference type="EMBL" id="MBB6181914.1"/>
    </source>
</evidence>
<reference evidence="6 7" key="1">
    <citation type="submission" date="2020-08" db="EMBL/GenBank/DDBJ databases">
        <title>Genomic Encyclopedia of Type Strains, Phase IV (KMG-IV): sequencing the most valuable type-strain genomes for metagenomic binning, comparative biology and taxonomic classification.</title>
        <authorList>
            <person name="Goeker M."/>
        </authorList>
    </citation>
    <scope>NUCLEOTIDE SEQUENCE [LARGE SCALE GENOMIC DNA]</scope>
    <source>
        <strain evidence="6 7">DSM 102134</strain>
    </source>
</reference>
<dbReference type="RefSeq" id="WP_077546960.1">
    <property type="nucleotide sequence ID" value="NZ_JACHEJ010000015.1"/>
</dbReference>
<dbReference type="EMBL" id="JACHEJ010000015">
    <property type="protein sequence ID" value="MBB6181914.1"/>
    <property type="molecule type" value="Genomic_DNA"/>
</dbReference>
<keyword evidence="7" id="KW-1185">Reference proteome</keyword>
<dbReference type="PANTHER" id="PTHR33254">
    <property type="entry name" value="4-HYDROXY-4-METHYL-2-OXOGLUTARATE ALDOLASE 3-RELATED"/>
    <property type="match status" value="1"/>
</dbReference>
<comment type="caution">
    <text evidence="6">The sequence shown here is derived from an EMBL/GenBank/DDBJ whole genome shotgun (WGS) entry which is preliminary data.</text>
</comment>
<dbReference type="PANTHER" id="PTHR33254:SF4">
    <property type="entry name" value="4-HYDROXY-4-METHYL-2-OXOGLUTARATE ALDOLASE 3-RELATED"/>
    <property type="match status" value="1"/>
</dbReference>
<dbReference type="CDD" id="cd16841">
    <property type="entry name" value="RraA_family"/>
    <property type="match status" value="1"/>
</dbReference>
<dbReference type="Proteomes" id="UP000535501">
    <property type="component" value="Unassembled WGS sequence"/>
</dbReference>
<feature type="binding site" evidence="5">
    <location>
        <position position="114"/>
    </location>
    <ligand>
        <name>substrate</name>
    </ligand>
</feature>
<evidence type="ECO:0000256" key="3">
    <source>
        <dbReference type="ARBA" id="ARBA00029596"/>
    </source>
</evidence>
<name>A0A7W9Z0Q5_9HYPH</name>
<protein>
    <recommendedName>
        <fullName evidence="2">Putative 4-hydroxy-4-methyl-2-oxoglutarate aldolase</fullName>
    </recommendedName>
    <alternativeName>
        <fullName evidence="3">Regulator of ribonuclease activity homolog</fullName>
    </alternativeName>
    <alternativeName>
        <fullName evidence="4">RraA-like protein</fullName>
    </alternativeName>
</protein>
<feature type="binding site" evidence="5">
    <location>
        <begin position="92"/>
        <end position="95"/>
    </location>
    <ligand>
        <name>substrate</name>
    </ligand>
</feature>
<sequence length="214" mass="22293">MTDQTLDRAKRLATATIGDVLDIHSVNGVVSGLPRRAGNGRAAGYAQTMYAQVGPLGAFTFEDFAVGNAFDAVVPDAMLVIDLGGAEVSTFGGLATLTVTRRKAAGVVIDGGCRDVEEITAHGLTLASRHVTPRTGKGRLKVVSLGSTVSCGGVTVRPGDLVVVDDTGTVVIPQEMIETILSEAEELDKRDISFAEQLKVDKSFAGAATQLRHA</sequence>
<feature type="binding site" evidence="5">
    <location>
        <position position="115"/>
    </location>
    <ligand>
        <name>Mg(2+)</name>
        <dbReference type="ChEBI" id="CHEBI:18420"/>
    </ligand>
</feature>
<gene>
    <name evidence="6" type="ORF">HNQ75_003902</name>
</gene>
<evidence type="ECO:0000256" key="2">
    <source>
        <dbReference type="ARBA" id="ARBA00016549"/>
    </source>
</evidence>
<proteinExistence type="predicted"/>
<dbReference type="Gene3D" id="3.50.30.40">
    <property type="entry name" value="Ribonuclease E inhibitor RraA/RraA-like"/>
    <property type="match status" value="1"/>
</dbReference>
<evidence type="ECO:0000313" key="7">
    <source>
        <dbReference type="Proteomes" id="UP000535501"/>
    </source>
</evidence>
<evidence type="ECO:0000256" key="5">
    <source>
        <dbReference type="PIRSR" id="PIRSR605493-1"/>
    </source>
</evidence>
<evidence type="ECO:0000256" key="4">
    <source>
        <dbReference type="ARBA" id="ARBA00030169"/>
    </source>
</evidence>
<keyword evidence="5" id="KW-0479">Metal-binding</keyword>
<dbReference type="InterPro" id="IPR036704">
    <property type="entry name" value="RraA/RraA-like_sf"/>
</dbReference>
<dbReference type="SUPFAM" id="SSF89562">
    <property type="entry name" value="RraA-like"/>
    <property type="match status" value="1"/>
</dbReference>
<accession>A0A7W9Z0Q5</accession>
<dbReference type="Pfam" id="PF03737">
    <property type="entry name" value="RraA-like"/>
    <property type="match status" value="1"/>
</dbReference>
<dbReference type="InterPro" id="IPR005493">
    <property type="entry name" value="RraA/RraA-like"/>
</dbReference>
<dbReference type="GO" id="GO:0046872">
    <property type="term" value="F:metal ion binding"/>
    <property type="evidence" value="ECO:0007669"/>
    <property type="project" value="UniProtKB-KW"/>
</dbReference>
<comment type="cofactor">
    <cofactor evidence="5">
        <name>Mg(2+)</name>
        <dbReference type="ChEBI" id="CHEBI:18420"/>
    </cofactor>
</comment>